<proteinExistence type="predicted"/>
<evidence type="ECO:0000313" key="2">
    <source>
        <dbReference type="Proteomes" id="UP001163321"/>
    </source>
</evidence>
<evidence type="ECO:0000313" key="1">
    <source>
        <dbReference type="EMBL" id="KAI9913315.1"/>
    </source>
</evidence>
<gene>
    <name evidence="1" type="ORF">PsorP6_004974</name>
</gene>
<keyword evidence="2" id="KW-1185">Reference proteome</keyword>
<reference evidence="1 2" key="1">
    <citation type="journal article" date="2022" name="bioRxiv">
        <title>The genome of the oomycete Peronosclerospora sorghi, a cosmopolitan pathogen of maize and sorghum, is inflated with dispersed pseudogenes.</title>
        <authorList>
            <person name="Fletcher K."/>
            <person name="Martin F."/>
            <person name="Isakeit T."/>
            <person name="Cavanaugh K."/>
            <person name="Magill C."/>
            <person name="Michelmore R."/>
        </authorList>
    </citation>
    <scope>NUCLEOTIDE SEQUENCE [LARGE SCALE GENOMIC DNA]</scope>
    <source>
        <strain evidence="1">P6</strain>
    </source>
</reference>
<sequence length="100" mass="11113">MGMGGYESDTVQFMMHHVKRHLNIVSVVVDAISSPCQLPGEDGDLNVYKDEEQSSWKLPSVHQYTPGGFVLLLSQYPCYISSTTSTGIVFENLDLKGKRC</sequence>
<dbReference type="Proteomes" id="UP001163321">
    <property type="component" value="Chromosome 4"/>
</dbReference>
<dbReference type="EMBL" id="CM047583">
    <property type="protein sequence ID" value="KAI9913315.1"/>
    <property type="molecule type" value="Genomic_DNA"/>
</dbReference>
<organism evidence="1 2">
    <name type="scientific">Peronosclerospora sorghi</name>
    <dbReference type="NCBI Taxonomy" id="230839"/>
    <lineage>
        <taxon>Eukaryota</taxon>
        <taxon>Sar</taxon>
        <taxon>Stramenopiles</taxon>
        <taxon>Oomycota</taxon>
        <taxon>Peronosporomycetes</taxon>
        <taxon>Peronosporales</taxon>
        <taxon>Peronosporaceae</taxon>
        <taxon>Peronosclerospora</taxon>
    </lineage>
</organism>
<protein>
    <submittedName>
        <fullName evidence="1">Uncharacterized protein</fullName>
    </submittedName>
</protein>
<comment type="caution">
    <text evidence="1">The sequence shown here is derived from an EMBL/GenBank/DDBJ whole genome shotgun (WGS) entry which is preliminary data.</text>
</comment>
<accession>A0ACC0W3A0</accession>
<name>A0ACC0W3A0_9STRA</name>